<dbReference type="Proteomes" id="UP000189670">
    <property type="component" value="Unassembled WGS sequence"/>
</dbReference>
<reference evidence="3" key="1">
    <citation type="submission" date="2012-11" db="EMBL/GenBank/DDBJ databases">
        <authorList>
            <person name="Lucero-Rivera Y.E."/>
            <person name="Tovar-Ramirez D."/>
        </authorList>
    </citation>
    <scope>NUCLEOTIDE SEQUENCE [LARGE SCALE GENOMIC DNA]</scope>
    <source>
        <strain evidence="3">Araruama</strain>
    </source>
</reference>
<evidence type="ECO:0000313" key="2">
    <source>
        <dbReference type="EMBL" id="ETR70740.1"/>
    </source>
</evidence>
<comment type="caution">
    <text evidence="2">The sequence shown here is derived from an EMBL/GenBank/DDBJ whole genome shotgun (WGS) entry which is preliminary data.</text>
</comment>
<sequence>MVLIFCAAISYAESSPSISKISDLEILEDHESEPIAFTISDADGITGIAVSVSASNTALIKNESIRLNGSQTLMIIQPEKDQHGQSIITLTANNTNNLTASSSFCLTVISVNDPPEFVPGDSIQLTSTSESQIFTQWAKDISPGLFENAQSLSFYLTTNSANMFVVPPRIQADGTLTFTPDPNISGIAEVAVYLQDDGGTDNDGNDKSETFYFTIEIKEKPQPTSFVIADNVTVLEDSNLTEIQNFLSITKTNSDAISFHVIDNNPELFENRPQITSDGELSFKPAQDNFGMAIVTVVLFTGDGIDESSFTSEPQTFSLTVLSVNDPPSFLPGANYFEYEDSGEQTYVWASHIKAGPSNESNQTLEFQIQEIDKPELFEILPEISSEGLIHYKLANDAYGTAQIKVHLQDNGGTQNNGIDTSETKTFTLEIFSINDCPSFMIGSDITIDNRSGEQIITQWITEISMGANEPNQTGTFHLSIDNENLFDQKPMLSEDYGLSFSPNPYSTGTAMITISLTDDGGTDRNGCNTTEKSFAIHIEPTKYTLTVLIQGEGSIVLNDLLLDETAWENSFLADDAISLEAIPLTGWLFSNWSESLTHTNAIATVEMNDHKTLIAHFKPEPRQLTVKGKGWMMLNDQYFKLPCTHELDRNEVIEVTAMGLFSHWSGDITSSSNSVTLTMNTNKEIYAHCLHSDRWNAKFQLISTNSEIAPAQDIQYEDDITIGVDLESKNVLDIQSPLYTCRMFIFSPNDEEYLSSSIFKEGQDSYKWHISIQPHGNIGDIQSESGVLLKWNPFELNIDGQFQLIKGFDASGDVIIEDMTAINEYAITGNAAQFYTIQWIQNSYTFDLSEGWNLISLPLIPDNPNLSVLFPDIDVAYAYIDGSYELVRDLEAGCGYWIEVPENQTYTIYGKPFSESKIFLATGWHMSGAISTGAIPETSPKNAISVIYNFKDGAYQEVNEIKSTFGFWIYITEPCEFILDKK</sequence>
<gene>
    <name evidence="2" type="ORF">OMM_03022</name>
</gene>
<organism evidence="2 3">
    <name type="scientific">Candidatus Magnetoglobus multicellularis str. Araruama</name>
    <dbReference type="NCBI Taxonomy" id="890399"/>
    <lineage>
        <taxon>Bacteria</taxon>
        <taxon>Pseudomonadati</taxon>
        <taxon>Thermodesulfobacteriota</taxon>
        <taxon>Desulfobacteria</taxon>
        <taxon>Desulfobacterales</taxon>
        <taxon>Desulfobacteraceae</taxon>
        <taxon>Candidatus Magnetoglobus</taxon>
    </lineage>
</organism>
<feature type="domain" description="Bacterial repeat" evidence="1">
    <location>
        <begin position="574"/>
        <end position="621"/>
    </location>
</feature>
<proteinExistence type="predicted"/>
<dbReference type="EMBL" id="ATBP01000377">
    <property type="protein sequence ID" value="ETR70740.1"/>
    <property type="molecule type" value="Genomic_DNA"/>
</dbReference>
<dbReference type="InterPro" id="IPR044060">
    <property type="entry name" value="Bacterial_rp_domain"/>
</dbReference>
<accession>A0A1V1P7F5</accession>
<evidence type="ECO:0000259" key="1">
    <source>
        <dbReference type="Pfam" id="PF18998"/>
    </source>
</evidence>
<protein>
    <recommendedName>
        <fullName evidence="1">Bacterial repeat domain-containing protein</fullName>
    </recommendedName>
</protein>
<dbReference type="Pfam" id="PF18998">
    <property type="entry name" value="Flg_new_2"/>
    <property type="match status" value="1"/>
</dbReference>
<evidence type="ECO:0000313" key="3">
    <source>
        <dbReference type="Proteomes" id="UP000189670"/>
    </source>
</evidence>
<name>A0A1V1P7F5_9BACT</name>
<dbReference type="AlphaFoldDB" id="A0A1V1P7F5"/>